<feature type="domain" description="DUF7802" evidence="2">
    <location>
        <begin position="17"/>
        <end position="381"/>
    </location>
</feature>
<keyword evidence="1" id="KW-0812">Transmembrane</keyword>
<feature type="transmembrane region" description="Helical" evidence="1">
    <location>
        <begin position="243"/>
        <end position="261"/>
    </location>
</feature>
<dbReference type="OrthoDB" id="188749at2759"/>
<keyword evidence="4" id="KW-1185">Reference proteome</keyword>
<evidence type="ECO:0000313" key="3">
    <source>
        <dbReference type="EMBL" id="GMH67751.1"/>
    </source>
</evidence>
<gene>
    <name evidence="3" type="ORF">TrRE_jg4182</name>
</gene>
<dbReference type="EMBL" id="BRXZ01002680">
    <property type="protein sequence ID" value="GMH67751.1"/>
    <property type="molecule type" value="Genomic_DNA"/>
</dbReference>
<feature type="transmembrane region" description="Helical" evidence="1">
    <location>
        <begin position="194"/>
        <end position="223"/>
    </location>
</feature>
<dbReference type="Proteomes" id="UP001165082">
    <property type="component" value="Unassembled WGS sequence"/>
</dbReference>
<accession>A0A9W7ACA6</accession>
<feature type="transmembrane region" description="Helical" evidence="1">
    <location>
        <begin position="28"/>
        <end position="47"/>
    </location>
</feature>
<organism evidence="3 4">
    <name type="scientific">Triparma retinervis</name>
    <dbReference type="NCBI Taxonomy" id="2557542"/>
    <lineage>
        <taxon>Eukaryota</taxon>
        <taxon>Sar</taxon>
        <taxon>Stramenopiles</taxon>
        <taxon>Ochrophyta</taxon>
        <taxon>Bolidophyceae</taxon>
        <taxon>Parmales</taxon>
        <taxon>Triparmaceae</taxon>
        <taxon>Triparma</taxon>
    </lineage>
</organism>
<comment type="caution">
    <text evidence="3">The sequence shown here is derived from an EMBL/GenBank/DDBJ whole genome shotgun (WGS) entry which is preliminary data.</text>
</comment>
<evidence type="ECO:0000256" key="1">
    <source>
        <dbReference type="SAM" id="Phobius"/>
    </source>
</evidence>
<evidence type="ECO:0000259" key="2">
    <source>
        <dbReference type="Pfam" id="PF25085"/>
    </source>
</evidence>
<dbReference type="PANTHER" id="PTHR35982">
    <property type="entry name" value="AGAP005361-PA"/>
    <property type="match status" value="1"/>
</dbReference>
<sequence>MAQPAQPSYPHVKVGADLEQALSDHPTILIAECLFISLSFLCLLHACTSSRSHIVVWVAAITSGTMNDLFFMYLPFSDNFWHAQATIMLSPRLPLYIPAAYSVFQYVGVATAFRLPSTQVSGRCAYAALVSCFFYALYDLVGARYLWWTWHSTDAAVFHRWAGVPIGSTMWTLIHVAVFTAIIQRSVVGREGSVVSLVTRGVVCTGVLCTPLMMVAMGPFQLHQLEFTWYPPAITQFPGRPDSIAISLVITLFSYVSRPALSVTRARATTADYALFGGCFLFLVGLLAVTYAFDPSEVVSTGIHQTQGPCDEIGYDISGYERFTYFCSNKKEPQFEERYFSLCKNAKRDLKDGVEWYTVCGKEGGQNHVLAGIVACTSVYLMMPLCVQRRWAGIWPVGWMKGGRDKKVKKS</sequence>
<keyword evidence="1" id="KW-0472">Membrane</keyword>
<feature type="transmembrane region" description="Helical" evidence="1">
    <location>
        <begin position="125"/>
        <end position="148"/>
    </location>
</feature>
<feature type="transmembrane region" description="Helical" evidence="1">
    <location>
        <begin position="160"/>
        <end position="182"/>
    </location>
</feature>
<dbReference type="InterPro" id="IPR056704">
    <property type="entry name" value="DUF7802"/>
</dbReference>
<dbReference type="PANTHER" id="PTHR35982:SF1">
    <property type="entry name" value="SPIROCYCLASE, AVEC FAMILY"/>
    <property type="match status" value="1"/>
</dbReference>
<feature type="transmembrane region" description="Helical" evidence="1">
    <location>
        <begin position="93"/>
        <end position="113"/>
    </location>
</feature>
<name>A0A9W7ACA6_9STRA</name>
<keyword evidence="1" id="KW-1133">Transmembrane helix</keyword>
<dbReference type="Pfam" id="PF25085">
    <property type="entry name" value="DUF7802"/>
    <property type="match status" value="1"/>
</dbReference>
<protein>
    <recommendedName>
        <fullName evidence="2">DUF7802 domain-containing protein</fullName>
    </recommendedName>
</protein>
<evidence type="ECO:0000313" key="4">
    <source>
        <dbReference type="Proteomes" id="UP001165082"/>
    </source>
</evidence>
<reference evidence="3" key="1">
    <citation type="submission" date="2022-07" db="EMBL/GenBank/DDBJ databases">
        <title>Genome analysis of Parmales, a sister group of diatoms, reveals the evolutionary specialization of diatoms from phago-mixotrophs to photoautotrophs.</title>
        <authorList>
            <person name="Ban H."/>
            <person name="Sato S."/>
            <person name="Yoshikawa S."/>
            <person name="Kazumasa Y."/>
            <person name="Nakamura Y."/>
            <person name="Ichinomiya M."/>
            <person name="Saitoh K."/>
            <person name="Sato N."/>
            <person name="Blanc-Mathieu R."/>
            <person name="Endo H."/>
            <person name="Kuwata A."/>
            <person name="Ogata H."/>
        </authorList>
    </citation>
    <scope>NUCLEOTIDE SEQUENCE</scope>
</reference>
<dbReference type="AlphaFoldDB" id="A0A9W7ACA6"/>
<proteinExistence type="predicted"/>
<feature type="transmembrane region" description="Helical" evidence="1">
    <location>
        <begin position="273"/>
        <end position="293"/>
    </location>
</feature>
<feature type="transmembrane region" description="Helical" evidence="1">
    <location>
        <begin position="54"/>
        <end position="73"/>
    </location>
</feature>